<dbReference type="eggNOG" id="KOG1267">
    <property type="taxonomic scope" value="Eukaryota"/>
</dbReference>
<dbReference type="Proteomes" id="UP000030748">
    <property type="component" value="Unassembled WGS sequence"/>
</dbReference>
<keyword evidence="3" id="KW-0809">Transit peptide</keyword>
<dbReference type="InterPro" id="IPR038538">
    <property type="entry name" value="MTERF_sf"/>
</dbReference>
<keyword evidence="2" id="KW-0806">Transcription termination</keyword>
<evidence type="ECO:0000256" key="2">
    <source>
        <dbReference type="ARBA" id="ARBA00022472"/>
    </source>
</evidence>
<dbReference type="SMART" id="SM00733">
    <property type="entry name" value="Mterf"/>
    <property type="match status" value="7"/>
</dbReference>
<evidence type="ECO:0000313" key="5">
    <source>
        <dbReference type="Proteomes" id="UP000030748"/>
    </source>
</evidence>
<dbReference type="PANTHER" id="PTHR13068">
    <property type="entry name" value="CGI-12 PROTEIN-RELATED"/>
    <property type="match status" value="1"/>
</dbReference>
<dbReference type="GO" id="GO:0009658">
    <property type="term" value="P:chloroplast organization"/>
    <property type="evidence" value="ECO:0000318"/>
    <property type="project" value="GO_Central"/>
</dbReference>
<evidence type="ECO:0000313" key="4">
    <source>
        <dbReference type="EMBL" id="EYU43921.1"/>
    </source>
</evidence>
<dbReference type="GO" id="GO:0009507">
    <property type="term" value="C:chloroplast"/>
    <property type="evidence" value="ECO:0000318"/>
    <property type="project" value="GO_Central"/>
</dbReference>
<dbReference type="GO" id="GO:0003676">
    <property type="term" value="F:nucleic acid binding"/>
    <property type="evidence" value="ECO:0007669"/>
    <property type="project" value="InterPro"/>
</dbReference>
<comment type="similarity">
    <text evidence="1">Belongs to the mTERF family.</text>
</comment>
<sequence>NPCRFRFTPFSSSSSTSKTENRNSFAVNYLINTLGFSPEKAFSASKYLKFDSPEKPDAVVAFLNNHGFTGDQIGSLIRKFPTIILRNPNNSLLPKIQFFQCLGFSDSQVKNILLLSPCITCRSLDGHIKPTFSYIKSLFDANGTCLSQLKLATEALRCDLESRLLPNVEALKGAGAPSSRIVYLLQHFPRVINQDSGKFRKTVEDVKKLGLDPSRVSFVIALHVLMVMSKSGWEKRVEAYKKWGFSENEITVAFGKFPNFMTRSLDKITGVMDFFVNEMGLDYSFVLRAPGLVSYSLEKRIKPRSLVYKKLLESGLISKGKSSRLASMCKCAEKDFLKRYVLYYDEIAPELVDMYRKELLAISKSN</sequence>
<reference evidence="4 5" key="1">
    <citation type="journal article" date="2013" name="Proc. Natl. Acad. Sci. U.S.A.">
        <title>Fine-scale variation in meiotic recombination in Mimulus inferred from population shotgun sequencing.</title>
        <authorList>
            <person name="Hellsten U."/>
            <person name="Wright K.M."/>
            <person name="Jenkins J."/>
            <person name="Shu S."/>
            <person name="Yuan Y."/>
            <person name="Wessler S.R."/>
            <person name="Schmutz J."/>
            <person name="Willis J.H."/>
            <person name="Rokhsar D.S."/>
        </authorList>
    </citation>
    <scope>NUCLEOTIDE SEQUENCE [LARGE SCALE GENOMIC DNA]</scope>
    <source>
        <strain evidence="5">cv. DUN x IM62</strain>
    </source>
</reference>
<dbReference type="EMBL" id="KI630229">
    <property type="protein sequence ID" value="EYU43921.1"/>
    <property type="molecule type" value="Genomic_DNA"/>
</dbReference>
<organism evidence="4 5">
    <name type="scientific">Erythranthe guttata</name>
    <name type="common">Yellow monkey flower</name>
    <name type="synonym">Mimulus guttatus</name>
    <dbReference type="NCBI Taxonomy" id="4155"/>
    <lineage>
        <taxon>Eukaryota</taxon>
        <taxon>Viridiplantae</taxon>
        <taxon>Streptophyta</taxon>
        <taxon>Embryophyta</taxon>
        <taxon>Tracheophyta</taxon>
        <taxon>Spermatophyta</taxon>
        <taxon>Magnoliopsida</taxon>
        <taxon>eudicotyledons</taxon>
        <taxon>Gunneridae</taxon>
        <taxon>Pentapetalae</taxon>
        <taxon>asterids</taxon>
        <taxon>lamiids</taxon>
        <taxon>Lamiales</taxon>
        <taxon>Phrymaceae</taxon>
        <taxon>Erythranthe</taxon>
    </lineage>
</organism>
<evidence type="ECO:0000256" key="3">
    <source>
        <dbReference type="ARBA" id="ARBA00022946"/>
    </source>
</evidence>
<gene>
    <name evidence="4" type="ORF">MIMGU_mgv1a020611mg</name>
</gene>
<dbReference type="AlphaFoldDB" id="A0A022RV96"/>
<dbReference type="Pfam" id="PF02536">
    <property type="entry name" value="mTERF"/>
    <property type="match status" value="1"/>
</dbReference>
<dbReference type="GO" id="GO:0006353">
    <property type="term" value="P:DNA-templated transcription termination"/>
    <property type="evidence" value="ECO:0007669"/>
    <property type="project" value="UniProtKB-KW"/>
</dbReference>
<dbReference type="FunFam" id="1.25.70.10:FF:000001">
    <property type="entry name" value="Mitochondrial transcription termination factor-like"/>
    <property type="match status" value="1"/>
</dbReference>
<feature type="non-terminal residue" evidence="4">
    <location>
        <position position="1"/>
    </location>
</feature>
<protein>
    <submittedName>
        <fullName evidence="4">Uncharacterized protein</fullName>
    </submittedName>
</protein>
<name>A0A022RV96_ERYGU</name>
<keyword evidence="2" id="KW-0804">Transcription</keyword>
<evidence type="ECO:0000256" key="1">
    <source>
        <dbReference type="ARBA" id="ARBA00007692"/>
    </source>
</evidence>
<dbReference type="PANTHER" id="PTHR13068:SF166">
    <property type="entry name" value="TRANSCRIPTION TERMINATION FACTOR MTERF15, MITOCHONDRIAL-LIKE"/>
    <property type="match status" value="1"/>
</dbReference>
<keyword evidence="5" id="KW-1185">Reference proteome</keyword>
<proteinExistence type="inferred from homology"/>
<dbReference type="Gene3D" id="1.25.70.10">
    <property type="entry name" value="Transcription termination factor 3, mitochondrial"/>
    <property type="match status" value="2"/>
</dbReference>
<keyword evidence="2" id="KW-0805">Transcription regulation</keyword>
<dbReference type="InterPro" id="IPR003690">
    <property type="entry name" value="MTERF"/>
</dbReference>
<accession>A0A022RV96</accession>